<evidence type="ECO:0000256" key="5">
    <source>
        <dbReference type="ARBA" id="ARBA00022723"/>
    </source>
</evidence>
<evidence type="ECO:0000256" key="3">
    <source>
        <dbReference type="ARBA" id="ARBA00022670"/>
    </source>
</evidence>
<keyword evidence="8 12" id="KW-1133">Transmembrane helix</keyword>
<dbReference type="Gene3D" id="3.30.2010.10">
    <property type="entry name" value="Metalloproteases ('zincins'), catalytic domain"/>
    <property type="match status" value="1"/>
</dbReference>
<keyword evidence="3 11" id="KW-0645">Protease</keyword>
<dbReference type="GO" id="GO:0004222">
    <property type="term" value="F:metalloendopeptidase activity"/>
    <property type="evidence" value="ECO:0007669"/>
    <property type="project" value="InterPro"/>
</dbReference>
<comment type="cofactor">
    <cofactor evidence="11">
        <name>Zn(2+)</name>
        <dbReference type="ChEBI" id="CHEBI:29105"/>
    </cofactor>
    <text evidence="11">Binds 1 zinc ion per subunit.</text>
</comment>
<organism evidence="14 15">
    <name type="scientific">Phytohabitans suffuscus</name>
    <dbReference type="NCBI Taxonomy" id="624315"/>
    <lineage>
        <taxon>Bacteria</taxon>
        <taxon>Bacillati</taxon>
        <taxon>Actinomycetota</taxon>
        <taxon>Actinomycetes</taxon>
        <taxon>Micromonosporales</taxon>
        <taxon>Micromonosporaceae</taxon>
    </lineage>
</organism>
<evidence type="ECO:0000256" key="1">
    <source>
        <dbReference type="ARBA" id="ARBA00004651"/>
    </source>
</evidence>
<keyword evidence="5" id="KW-0479">Metal-binding</keyword>
<dbReference type="InterPro" id="IPR001915">
    <property type="entry name" value="Peptidase_M48"/>
</dbReference>
<comment type="subcellular location">
    <subcellularLocation>
        <location evidence="1">Cell membrane</location>
        <topology evidence="1">Multi-pass membrane protein</topology>
    </subcellularLocation>
</comment>
<dbReference type="GO" id="GO:0046872">
    <property type="term" value="F:metal ion binding"/>
    <property type="evidence" value="ECO:0007669"/>
    <property type="project" value="UniProtKB-KW"/>
</dbReference>
<evidence type="ECO:0000256" key="2">
    <source>
        <dbReference type="ARBA" id="ARBA00022475"/>
    </source>
</evidence>
<keyword evidence="6 11" id="KW-0378">Hydrolase</keyword>
<keyword evidence="7 11" id="KW-0862">Zinc</keyword>
<reference evidence="14 15" key="1">
    <citation type="submission" date="2020-03" db="EMBL/GenBank/DDBJ databases">
        <title>Whole genome shotgun sequence of Phytohabitans suffuscus NBRC 105367.</title>
        <authorList>
            <person name="Komaki H."/>
            <person name="Tamura T."/>
        </authorList>
    </citation>
    <scope>NUCLEOTIDE SEQUENCE [LARGE SCALE GENOMIC DNA]</scope>
    <source>
        <strain evidence="14 15">NBRC 105367</strain>
    </source>
</reference>
<reference evidence="14 15" key="2">
    <citation type="submission" date="2020-03" db="EMBL/GenBank/DDBJ databases">
        <authorList>
            <person name="Ichikawa N."/>
            <person name="Kimura A."/>
            <person name="Kitahashi Y."/>
            <person name="Uohara A."/>
        </authorList>
    </citation>
    <scope>NUCLEOTIDE SEQUENCE [LARGE SCALE GENOMIC DNA]</scope>
    <source>
        <strain evidence="14 15">NBRC 105367</strain>
    </source>
</reference>
<proteinExistence type="inferred from homology"/>
<evidence type="ECO:0000256" key="11">
    <source>
        <dbReference type="RuleBase" id="RU003983"/>
    </source>
</evidence>
<dbReference type="GO" id="GO:0005886">
    <property type="term" value="C:plasma membrane"/>
    <property type="evidence" value="ECO:0007669"/>
    <property type="project" value="UniProtKB-SubCell"/>
</dbReference>
<feature type="transmembrane region" description="Helical" evidence="12">
    <location>
        <begin position="25"/>
        <end position="48"/>
    </location>
</feature>
<evidence type="ECO:0000256" key="8">
    <source>
        <dbReference type="ARBA" id="ARBA00022989"/>
    </source>
</evidence>
<keyword evidence="10 12" id="KW-0472">Membrane</keyword>
<dbReference type="RefSeq" id="WP_173164633.1">
    <property type="nucleotide sequence ID" value="NZ_AP022871.1"/>
</dbReference>
<name>A0A6F8YZK1_9ACTN</name>
<feature type="transmembrane region" description="Helical" evidence="12">
    <location>
        <begin position="173"/>
        <end position="193"/>
    </location>
</feature>
<evidence type="ECO:0000256" key="6">
    <source>
        <dbReference type="ARBA" id="ARBA00022801"/>
    </source>
</evidence>
<dbReference type="Pfam" id="PF01435">
    <property type="entry name" value="Peptidase_M48"/>
    <property type="match status" value="1"/>
</dbReference>
<protein>
    <recommendedName>
        <fullName evidence="13">Peptidase M48 domain-containing protein</fullName>
    </recommendedName>
</protein>
<keyword evidence="2" id="KW-1003">Cell membrane</keyword>
<dbReference type="PANTHER" id="PTHR43221">
    <property type="entry name" value="PROTEASE HTPX"/>
    <property type="match status" value="1"/>
</dbReference>
<evidence type="ECO:0000259" key="13">
    <source>
        <dbReference type="Pfam" id="PF01435"/>
    </source>
</evidence>
<feature type="domain" description="Peptidase M48" evidence="13">
    <location>
        <begin position="76"/>
        <end position="259"/>
    </location>
</feature>
<keyword evidence="4 12" id="KW-0812">Transmembrane</keyword>
<accession>A0A6F8YZK1</accession>
<dbReference type="InterPro" id="IPR050083">
    <property type="entry name" value="HtpX_protease"/>
</dbReference>
<keyword evidence="15" id="KW-1185">Reference proteome</keyword>
<evidence type="ECO:0000256" key="12">
    <source>
        <dbReference type="SAM" id="Phobius"/>
    </source>
</evidence>
<comment type="similarity">
    <text evidence="11">Belongs to the peptidase M48 family.</text>
</comment>
<dbReference type="GO" id="GO:0006508">
    <property type="term" value="P:proteolysis"/>
    <property type="evidence" value="ECO:0007669"/>
    <property type="project" value="UniProtKB-KW"/>
</dbReference>
<dbReference type="PANTHER" id="PTHR43221:SF1">
    <property type="entry name" value="PROTEASE HTPX"/>
    <property type="match status" value="1"/>
</dbReference>
<evidence type="ECO:0000313" key="14">
    <source>
        <dbReference type="EMBL" id="BCB91509.1"/>
    </source>
</evidence>
<evidence type="ECO:0000256" key="9">
    <source>
        <dbReference type="ARBA" id="ARBA00023049"/>
    </source>
</evidence>
<gene>
    <name evidence="14" type="ORF">Psuf_088220</name>
</gene>
<dbReference type="Proteomes" id="UP000503011">
    <property type="component" value="Chromosome"/>
</dbReference>
<sequence>MLGALSGFAGGLLAPWLVDYMDDPVVTLVVVLLNVLLGLLVGVLYTIYGTVLEPWRLRLGGARRMSRREEEFLLPILHECGQRMGLPNLPRLLVDDGRVPNAFAYTRHIVVQRGLLLEFEYDREAVAGVLSHELAHWHNADGVAGLFVRGVALPLYIAHRAATLVLRIFDNSIVRFLAISVAWPVLVSVRYFIVPLQSMSARTAEYRADQGAVLAGHRDGLRLVLGRLRRSVDGSRNGWDEVICASHPPTELRLEALEREGVDYPLVPARR</sequence>
<evidence type="ECO:0000313" key="15">
    <source>
        <dbReference type="Proteomes" id="UP000503011"/>
    </source>
</evidence>
<evidence type="ECO:0000256" key="10">
    <source>
        <dbReference type="ARBA" id="ARBA00023136"/>
    </source>
</evidence>
<dbReference type="EMBL" id="AP022871">
    <property type="protein sequence ID" value="BCB91509.1"/>
    <property type="molecule type" value="Genomic_DNA"/>
</dbReference>
<evidence type="ECO:0000256" key="7">
    <source>
        <dbReference type="ARBA" id="ARBA00022833"/>
    </source>
</evidence>
<dbReference type="KEGG" id="psuu:Psuf_088220"/>
<evidence type="ECO:0000256" key="4">
    <source>
        <dbReference type="ARBA" id="ARBA00022692"/>
    </source>
</evidence>
<keyword evidence="9 11" id="KW-0482">Metalloprotease</keyword>
<dbReference type="AlphaFoldDB" id="A0A6F8YZK1"/>